<dbReference type="EMBL" id="HBKP01013283">
    <property type="protein sequence ID" value="CAE2221824.1"/>
    <property type="molecule type" value="Transcribed_RNA"/>
</dbReference>
<comment type="subcellular location">
    <subcellularLocation>
        <location evidence="1">Vacuole membrane</location>
        <topology evidence="1">Multi-pass membrane protein</topology>
    </subcellularLocation>
</comment>
<dbReference type="Pfam" id="PF03105">
    <property type="entry name" value="SPX"/>
    <property type="match status" value="1"/>
</dbReference>
<keyword evidence="4 6" id="KW-1133">Transmembrane helix</keyword>
<evidence type="ECO:0000256" key="3">
    <source>
        <dbReference type="ARBA" id="ARBA00022692"/>
    </source>
</evidence>
<accession>A0A7S4I8N1</accession>
<dbReference type="PROSITE" id="PS51382">
    <property type="entry name" value="SPX"/>
    <property type="match status" value="1"/>
</dbReference>
<dbReference type="AlphaFoldDB" id="A0A7S4I8N1"/>
<dbReference type="PANTHER" id="PTHR46140:SF1">
    <property type="entry name" value="VACUOLAR TRANSPORTER CHAPERONE COMPLEX SUBUNIT 4-RELATED"/>
    <property type="match status" value="1"/>
</dbReference>
<dbReference type="GO" id="GO:0006799">
    <property type="term" value="P:polyphosphate biosynthetic process"/>
    <property type="evidence" value="ECO:0007669"/>
    <property type="project" value="UniProtKB-ARBA"/>
</dbReference>
<keyword evidence="2" id="KW-0926">Vacuole</keyword>
<evidence type="ECO:0000256" key="4">
    <source>
        <dbReference type="ARBA" id="ARBA00022989"/>
    </source>
</evidence>
<evidence type="ECO:0000259" key="7">
    <source>
        <dbReference type="PROSITE" id="PS51382"/>
    </source>
</evidence>
<feature type="transmembrane region" description="Helical" evidence="6">
    <location>
        <begin position="652"/>
        <end position="674"/>
    </location>
</feature>
<evidence type="ECO:0000256" key="5">
    <source>
        <dbReference type="ARBA" id="ARBA00023136"/>
    </source>
</evidence>
<sequence length="692" mass="80204">MKFGKFLEEKSKPEWRLYYVDYKYLKKVIKEMKISIQTQKQSKKDAELLFTKSIELEINKVNDFFLMIEKEVQGKLTALRQLLNKAKNFDSTQTKKQALVKEIQHLATQLTDLYEYTLVNFTAFRKILKKHDRHTDMVASPWFLARCKQQPFYSSSKQFGNMLVKLSNCCSVARSILGEEASVVVDQGMSSIPVSTRYWIKPEDVMRVKTMIVQHLPVHMLTSTSSRFPREATDSVAISSCYYDNPDTLESYESRVRRTEGAVAIRFRTYENGDEVYAERKTHHENFSGSFKERFDLGPGDVFDFIRGTYKLEDFVNYLEQEEQSEEYISTACKLFAEVQSEIAQRGFAPTLRTTYRRSAFQDPKSSIVKIAIDTNVQMIKENLKLENDGKWCKSDLDISEDDVHEFPYAVMEVKLQPGQPAPDWVNELVNGPLVRMALKYSKFTHGCAILLRDKVIAKPSWISEFEPNEEEQKRKKAKKLEKELSELSESDELQFNDDIWVEQENAAPAFNEHEGLLPDSKKLQSSSLEDVRRVLDARDKSRPSLFTKVQNLFDFDQRFVKDGKPIMTRMKIEPKTYFANERTFLQWMSFCVIIQGIGIALISFPSTNFVGLISGVCFVAISVGFMAYSLFLFRWRSARIRNNQPGRYDDFWGPFTLFCVMTAAVLVNAILFISNQLFLLSEQTVNEFYNN</sequence>
<proteinExistence type="predicted"/>
<dbReference type="Pfam" id="PF09359">
    <property type="entry name" value="VTC"/>
    <property type="match status" value="1"/>
</dbReference>
<feature type="transmembrane region" description="Helical" evidence="6">
    <location>
        <begin position="610"/>
        <end position="632"/>
    </location>
</feature>
<evidence type="ECO:0000256" key="2">
    <source>
        <dbReference type="ARBA" id="ARBA00022554"/>
    </source>
</evidence>
<keyword evidence="3 6" id="KW-0812">Transmembrane</keyword>
<dbReference type="InterPro" id="IPR018966">
    <property type="entry name" value="VTC_domain"/>
</dbReference>
<dbReference type="InterPro" id="IPR003807">
    <property type="entry name" value="DUF202"/>
</dbReference>
<dbReference type="Gene3D" id="3.20.100.30">
    <property type="entry name" value="VTC, catalytic tunnel domain"/>
    <property type="match status" value="1"/>
</dbReference>
<dbReference type="InterPro" id="IPR004331">
    <property type="entry name" value="SPX_dom"/>
</dbReference>
<dbReference type="Pfam" id="PF02656">
    <property type="entry name" value="DUF202"/>
    <property type="match status" value="1"/>
</dbReference>
<protein>
    <recommendedName>
        <fullName evidence="7">SPX domain-containing protein</fullName>
    </recommendedName>
</protein>
<keyword evidence="5 6" id="KW-0472">Membrane</keyword>
<organism evidence="8">
    <name type="scientific">Vannella robusta</name>
    <dbReference type="NCBI Taxonomy" id="1487602"/>
    <lineage>
        <taxon>Eukaryota</taxon>
        <taxon>Amoebozoa</taxon>
        <taxon>Discosea</taxon>
        <taxon>Flabellinia</taxon>
        <taxon>Vannellidae</taxon>
        <taxon>Vannella</taxon>
    </lineage>
</organism>
<dbReference type="InterPro" id="IPR042267">
    <property type="entry name" value="VTC_sf"/>
</dbReference>
<evidence type="ECO:0000256" key="1">
    <source>
        <dbReference type="ARBA" id="ARBA00004128"/>
    </source>
</evidence>
<feature type="domain" description="SPX" evidence="7">
    <location>
        <begin position="1"/>
        <end position="145"/>
    </location>
</feature>
<evidence type="ECO:0000313" key="8">
    <source>
        <dbReference type="EMBL" id="CAE2221824.1"/>
    </source>
</evidence>
<evidence type="ECO:0000256" key="6">
    <source>
        <dbReference type="SAM" id="Phobius"/>
    </source>
</evidence>
<dbReference type="PANTHER" id="PTHR46140">
    <property type="entry name" value="VACUOLAR TRANSPORTER CHAPERONE 1-RELATED"/>
    <property type="match status" value="1"/>
</dbReference>
<dbReference type="GO" id="GO:0005774">
    <property type="term" value="C:vacuolar membrane"/>
    <property type="evidence" value="ECO:0007669"/>
    <property type="project" value="UniProtKB-SubCell"/>
</dbReference>
<gene>
    <name evidence="8" type="ORF">VSP0166_LOCUS9425</name>
</gene>
<dbReference type="InterPro" id="IPR051572">
    <property type="entry name" value="VTC_Complex_Subunit"/>
</dbReference>
<feature type="transmembrane region" description="Helical" evidence="6">
    <location>
        <begin position="585"/>
        <end position="603"/>
    </location>
</feature>
<reference evidence="8" key="1">
    <citation type="submission" date="2021-01" db="EMBL/GenBank/DDBJ databases">
        <authorList>
            <person name="Corre E."/>
            <person name="Pelletier E."/>
            <person name="Niang G."/>
            <person name="Scheremetjew M."/>
            <person name="Finn R."/>
            <person name="Kale V."/>
            <person name="Holt S."/>
            <person name="Cochrane G."/>
            <person name="Meng A."/>
            <person name="Brown T."/>
            <person name="Cohen L."/>
        </authorList>
    </citation>
    <scope>NUCLEOTIDE SEQUENCE</scope>
    <source>
        <strain evidence="8">DIVA3 518/3/11/1/6</strain>
    </source>
</reference>
<dbReference type="CDD" id="cd14447">
    <property type="entry name" value="SPX"/>
    <property type="match status" value="1"/>
</dbReference>
<name>A0A7S4I8N1_9EUKA</name>